<dbReference type="GO" id="GO:0005634">
    <property type="term" value="C:nucleus"/>
    <property type="evidence" value="ECO:0007669"/>
    <property type="project" value="TreeGrafter"/>
</dbReference>
<comment type="catalytic activity">
    <reaction evidence="10">
        <text>L-threonyl-[protein] + ATP = O-phospho-L-threonyl-[protein] + ADP + H(+)</text>
        <dbReference type="Rhea" id="RHEA:46608"/>
        <dbReference type="Rhea" id="RHEA-COMP:11060"/>
        <dbReference type="Rhea" id="RHEA-COMP:11605"/>
        <dbReference type="ChEBI" id="CHEBI:15378"/>
        <dbReference type="ChEBI" id="CHEBI:30013"/>
        <dbReference type="ChEBI" id="CHEBI:30616"/>
        <dbReference type="ChEBI" id="CHEBI:61977"/>
        <dbReference type="ChEBI" id="CHEBI:456216"/>
        <dbReference type="EC" id="2.7.11.1"/>
    </reaction>
</comment>
<dbReference type="SUPFAM" id="SSF54637">
    <property type="entry name" value="Thioesterase/thiol ester dehydrase-isomerase"/>
    <property type="match status" value="1"/>
</dbReference>
<evidence type="ECO:0000256" key="6">
    <source>
        <dbReference type="ARBA" id="ARBA00022694"/>
    </source>
</evidence>
<dbReference type="SUPFAM" id="SSF56112">
    <property type="entry name" value="Protein kinase-like (PK-like)"/>
    <property type="match status" value="1"/>
</dbReference>
<dbReference type="InterPro" id="IPR008266">
    <property type="entry name" value="Tyr_kinase_AS"/>
</dbReference>
<feature type="compositionally biased region" description="Basic and acidic residues" evidence="12">
    <location>
        <begin position="400"/>
        <end position="411"/>
    </location>
</feature>
<keyword evidence="6" id="KW-0819">tRNA processing</keyword>
<evidence type="ECO:0000256" key="8">
    <source>
        <dbReference type="ARBA" id="ARBA00022777"/>
    </source>
</evidence>
<dbReference type="GO" id="GO:0008033">
    <property type="term" value="P:tRNA processing"/>
    <property type="evidence" value="ECO:0007669"/>
    <property type="project" value="UniProtKB-KW"/>
</dbReference>
<dbReference type="EMBL" id="DF196775">
    <property type="protein sequence ID" value="GAC73381.1"/>
    <property type="molecule type" value="Genomic_DNA"/>
</dbReference>
<dbReference type="FunFam" id="3.30.200.20:FF:000201">
    <property type="entry name" value="TP53-regulating kinase isoform X1"/>
    <property type="match status" value="1"/>
</dbReference>
<evidence type="ECO:0000256" key="1">
    <source>
        <dbReference type="ARBA" id="ARBA00010630"/>
    </source>
</evidence>
<dbReference type="InterPro" id="IPR029069">
    <property type="entry name" value="HotDog_dom_sf"/>
</dbReference>
<dbReference type="FunFam" id="1.10.510.10:FF:000845">
    <property type="entry name" value="Probable bifunctional tRNA threonylcarbamoyladenosine biosynthesis protein"/>
    <property type="match status" value="1"/>
</dbReference>
<dbReference type="NCBIfam" id="TIGR03724">
    <property type="entry name" value="arch_bud32"/>
    <property type="match status" value="1"/>
</dbReference>
<evidence type="ECO:0000313" key="14">
    <source>
        <dbReference type="Proteomes" id="UP000011976"/>
    </source>
</evidence>
<feature type="region of interest" description="Disordered" evidence="12">
    <location>
        <begin position="189"/>
        <end position="231"/>
    </location>
</feature>
<dbReference type="Gene3D" id="3.10.129.10">
    <property type="entry name" value="Hotdog Thioesterase"/>
    <property type="match status" value="1"/>
</dbReference>
<sequence length="924" mass="98928">MPAPLPKNLQEATQDAVDMTRHLVESPGYSSSAVDSTVTIISIERTGLDENGELVSEAADVDDSQETVRLTMKTAGKATAPTPVRNDIHARLVLRMRVPERLNNNLGNMHGGCGATLVDCVTSMAIYYHTSGVAGSPWSFLGVSQNINVFYLNACPVNSVIEMEVYTASVGKTIALIAADFWLVERADGQEDDGEGPVHAGKWKRTKKTISGTHTKGSQGSLDEQEEPQPDAKTGLEAIAALLRDQLPISPITASLPPRHPFLLILLFDSPEQIGDGPSSSRTPRVAFPTPRSRPTSIVDTTAPSVEASTEAILSTSPASSTISAGGSPHKHTQTAADRLASAQAKDAAAAAKSHRSRTSSSTSRSSMEGARPKLPSLLQATTTRSAATPTTSNPLDLVSTDKQDKTKSASDTRSSVDGSSQLTSRRGSRDVMRTVDAKVAGSSQVKTVSKPIPNAPPLVALLSDSKVSHLIKQGAEAKVYISRITGNNIPTWPQPRSASSAAPNANAPQPVLLKWRFPKTYRHPTLSHSITASRTIMEARALLRCAKAGVAVPAVRCVDEKEGILGLELIAGKSVREWLGGGAEGEDEEIVEADDADAAAVDDDEVLSEAEQLKLMRLIGRQLAVMHEADIIHGDLTTSNMMLRPAAASGSAESAAQVDLDKDEVVLIDFGLSSVSAFAEDKAVDLYVLERAFASTHPASEGLYQTILDSYAEEVTARSSGKNRGKGGKLSKWEETRRKLEEVRLRGRKRSMVGSALWQDNWNRRVAVNWELAIHVECHGLVAAVWALPSLAGSVLRLRPTDALRLLPAVRGSTRTSGVDGGEWHALASRMDSELDHIGSATLLNSHLPHESCVRTPPTQARPLMSLVLAPFQAKTLSVPLARPLERVLDRALTAALCTVDRFLPATSSPFQPYALRAKRKTD</sequence>
<accession>M9LNH7</accession>
<feature type="compositionally biased region" description="Polar residues" evidence="12">
    <location>
        <begin position="209"/>
        <end position="222"/>
    </location>
</feature>
<evidence type="ECO:0000256" key="10">
    <source>
        <dbReference type="ARBA" id="ARBA00047899"/>
    </source>
</evidence>
<evidence type="ECO:0000256" key="4">
    <source>
        <dbReference type="ARBA" id="ARBA00022527"/>
    </source>
</evidence>
<keyword evidence="9" id="KW-0067">ATP-binding</keyword>
<dbReference type="AlphaFoldDB" id="M9LNH7"/>
<feature type="compositionally biased region" description="Polar residues" evidence="12">
    <location>
        <begin position="412"/>
        <end position="426"/>
    </location>
</feature>
<evidence type="ECO:0000256" key="9">
    <source>
        <dbReference type="ARBA" id="ARBA00022840"/>
    </source>
</evidence>
<evidence type="ECO:0000256" key="7">
    <source>
        <dbReference type="ARBA" id="ARBA00022741"/>
    </source>
</evidence>
<dbReference type="PROSITE" id="PS00109">
    <property type="entry name" value="PROTEIN_KINASE_TYR"/>
    <property type="match status" value="1"/>
</dbReference>
<gene>
    <name evidence="13" type="ORF">PANT_9c00090</name>
</gene>
<keyword evidence="4 13" id="KW-0723">Serine/threonine-protein kinase</keyword>
<evidence type="ECO:0000256" key="2">
    <source>
        <dbReference type="ARBA" id="ARBA00012513"/>
    </source>
</evidence>
<dbReference type="PANTHER" id="PTHR12209:SF0">
    <property type="entry name" value="EKC_KEOPS COMPLEX SUBUNIT TP53RK"/>
    <property type="match status" value="1"/>
</dbReference>
<evidence type="ECO:0000256" key="11">
    <source>
        <dbReference type="ARBA" id="ARBA00048679"/>
    </source>
</evidence>
<keyword evidence="7" id="KW-0547">Nucleotide-binding</keyword>
<evidence type="ECO:0000313" key="13">
    <source>
        <dbReference type="EMBL" id="GAC73381.1"/>
    </source>
</evidence>
<dbReference type="PANTHER" id="PTHR12209">
    <property type="entry name" value="NON-SPECIFIC SERINE/THREONINE PROTEIN KINASE"/>
    <property type="match status" value="1"/>
</dbReference>
<keyword evidence="8 13" id="KW-0418">Kinase</keyword>
<evidence type="ECO:0000256" key="3">
    <source>
        <dbReference type="ARBA" id="ARBA00022490"/>
    </source>
</evidence>
<name>M9LNH7_PSEA3</name>
<dbReference type="OrthoDB" id="3399at2759"/>
<dbReference type="InterPro" id="IPR022495">
    <property type="entry name" value="Bud32"/>
</dbReference>
<dbReference type="Proteomes" id="UP000011976">
    <property type="component" value="Unassembled WGS sequence"/>
</dbReference>
<comment type="catalytic activity">
    <reaction evidence="11">
        <text>L-seryl-[protein] + ATP = O-phospho-L-seryl-[protein] + ADP + H(+)</text>
        <dbReference type="Rhea" id="RHEA:17989"/>
        <dbReference type="Rhea" id="RHEA-COMP:9863"/>
        <dbReference type="Rhea" id="RHEA-COMP:11604"/>
        <dbReference type="ChEBI" id="CHEBI:15378"/>
        <dbReference type="ChEBI" id="CHEBI:29999"/>
        <dbReference type="ChEBI" id="CHEBI:30616"/>
        <dbReference type="ChEBI" id="CHEBI:83421"/>
        <dbReference type="ChEBI" id="CHEBI:456216"/>
        <dbReference type="EC" id="2.7.11.1"/>
    </reaction>
</comment>
<keyword evidence="5" id="KW-0808">Transferase</keyword>
<dbReference type="GO" id="GO:0000408">
    <property type="term" value="C:EKC/KEOPS complex"/>
    <property type="evidence" value="ECO:0007669"/>
    <property type="project" value="TreeGrafter"/>
</dbReference>
<dbReference type="STRING" id="1151754.M9LNH7"/>
<proteinExistence type="inferred from homology"/>
<feature type="region of interest" description="Disordered" evidence="12">
    <location>
        <begin position="274"/>
        <end position="433"/>
    </location>
</feature>
<dbReference type="Gene3D" id="1.10.510.10">
    <property type="entry name" value="Transferase(Phosphotransferase) domain 1"/>
    <property type="match status" value="1"/>
</dbReference>
<dbReference type="GO" id="GO:0004674">
    <property type="term" value="F:protein serine/threonine kinase activity"/>
    <property type="evidence" value="ECO:0007669"/>
    <property type="project" value="UniProtKB-KW"/>
</dbReference>
<dbReference type="GO" id="GO:0005524">
    <property type="term" value="F:ATP binding"/>
    <property type="evidence" value="ECO:0007669"/>
    <property type="project" value="UniProtKB-KW"/>
</dbReference>
<feature type="compositionally biased region" description="Low complexity" evidence="12">
    <location>
        <begin position="336"/>
        <end position="352"/>
    </location>
</feature>
<keyword evidence="3" id="KW-0963">Cytoplasm</keyword>
<dbReference type="GO" id="GO:0070525">
    <property type="term" value="P:tRNA threonylcarbamoyladenosine metabolic process"/>
    <property type="evidence" value="ECO:0007669"/>
    <property type="project" value="TreeGrafter"/>
</dbReference>
<evidence type="ECO:0000256" key="5">
    <source>
        <dbReference type="ARBA" id="ARBA00022679"/>
    </source>
</evidence>
<feature type="compositionally biased region" description="Polar residues" evidence="12">
    <location>
        <begin position="293"/>
        <end position="325"/>
    </location>
</feature>
<comment type="similarity">
    <text evidence="1">Belongs to the protein kinase superfamily. BUD32 family.</text>
</comment>
<dbReference type="Gene3D" id="3.30.200.20">
    <property type="entry name" value="Phosphorylase Kinase, domain 1"/>
    <property type="match status" value="1"/>
</dbReference>
<protein>
    <recommendedName>
        <fullName evidence="2">non-specific serine/threonine protein kinase</fullName>
        <ecNumber evidence="2">2.7.11.1</ecNumber>
    </recommendedName>
</protein>
<reference evidence="14" key="1">
    <citation type="journal article" date="2013" name="Genome Announc.">
        <title>Genome sequence of the basidiomycetous yeast Pseudozyma antarctica T-34, a producer of the glycolipid biosurfactants mannosylerythritol lipids.</title>
        <authorList>
            <person name="Morita T."/>
            <person name="Koike H."/>
            <person name="Koyama Y."/>
            <person name="Hagiwara H."/>
            <person name="Ito E."/>
            <person name="Fukuoka T."/>
            <person name="Imura T."/>
            <person name="Machida M."/>
            <person name="Kitamoto D."/>
        </authorList>
    </citation>
    <scope>NUCLEOTIDE SEQUENCE [LARGE SCALE GENOMIC DNA]</scope>
    <source>
        <strain evidence="14">T-34</strain>
    </source>
</reference>
<dbReference type="CDD" id="cd03443">
    <property type="entry name" value="PaaI_thioesterase"/>
    <property type="match status" value="1"/>
</dbReference>
<dbReference type="EC" id="2.7.11.1" evidence="2"/>
<dbReference type="InterPro" id="IPR011009">
    <property type="entry name" value="Kinase-like_dom_sf"/>
</dbReference>
<evidence type="ECO:0000256" key="12">
    <source>
        <dbReference type="SAM" id="MobiDB-lite"/>
    </source>
</evidence>
<feature type="compositionally biased region" description="Low complexity" evidence="12">
    <location>
        <begin position="381"/>
        <end position="393"/>
    </location>
</feature>
<dbReference type="GO" id="GO:0005829">
    <property type="term" value="C:cytosol"/>
    <property type="evidence" value="ECO:0007669"/>
    <property type="project" value="TreeGrafter"/>
</dbReference>
<organism evidence="13 14">
    <name type="scientific">Pseudozyma antarctica (strain T-34)</name>
    <name type="common">Yeast</name>
    <name type="synonym">Candida antarctica</name>
    <dbReference type="NCBI Taxonomy" id="1151754"/>
    <lineage>
        <taxon>Eukaryota</taxon>
        <taxon>Fungi</taxon>
        <taxon>Dikarya</taxon>
        <taxon>Basidiomycota</taxon>
        <taxon>Ustilaginomycotina</taxon>
        <taxon>Ustilaginomycetes</taxon>
        <taxon>Ustilaginales</taxon>
        <taxon>Ustilaginaceae</taxon>
        <taxon>Moesziomyces</taxon>
    </lineage>
</organism>